<evidence type="ECO:0000313" key="3">
    <source>
        <dbReference type="EMBL" id="PVH38438.1"/>
    </source>
</evidence>
<evidence type="ECO:0000259" key="2">
    <source>
        <dbReference type="Pfam" id="PF24758"/>
    </source>
</evidence>
<evidence type="ECO:0000259" key="1">
    <source>
        <dbReference type="Pfam" id="PF08387"/>
    </source>
</evidence>
<dbReference type="EMBL" id="CM008050">
    <property type="protein sequence ID" value="PVH38438.1"/>
    <property type="molecule type" value="Genomic_DNA"/>
</dbReference>
<feature type="domain" description="FBD" evidence="1">
    <location>
        <begin position="337"/>
        <end position="381"/>
    </location>
</feature>
<dbReference type="PANTHER" id="PTHR32141:SF141">
    <property type="entry name" value="FBD DOMAIN-CONTAINING PROTEIN"/>
    <property type="match status" value="1"/>
</dbReference>
<protein>
    <submittedName>
        <fullName evidence="3">Uncharacterized protein</fullName>
    </submittedName>
</protein>
<dbReference type="AlphaFoldDB" id="A0A2T8IL84"/>
<dbReference type="InterPro" id="IPR006566">
    <property type="entry name" value="FBD"/>
</dbReference>
<gene>
    <name evidence="3" type="ORF">PAHAL_5G257800</name>
</gene>
<dbReference type="Pfam" id="PF08387">
    <property type="entry name" value="FBD"/>
    <property type="match status" value="1"/>
</dbReference>
<organism evidence="3">
    <name type="scientific">Panicum hallii</name>
    <dbReference type="NCBI Taxonomy" id="206008"/>
    <lineage>
        <taxon>Eukaryota</taxon>
        <taxon>Viridiplantae</taxon>
        <taxon>Streptophyta</taxon>
        <taxon>Embryophyta</taxon>
        <taxon>Tracheophyta</taxon>
        <taxon>Spermatophyta</taxon>
        <taxon>Magnoliopsida</taxon>
        <taxon>Liliopsida</taxon>
        <taxon>Poales</taxon>
        <taxon>Poaceae</taxon>
        <taxon>PACMAD clade</taxon>
        <taxon>Panicoideae</taxon>
        <taxon>Panicodae</taxon>
        <taxon>Paniceae</taxon>
        <taxon>Panicinae</taxon>
        <taxon>Panicum</taxon>
        <taxon>Panicum sect. Panicum</taxon>
    </lineage>
</organism>
<dbReference type="Gramene" id="PVH38438">
    <property type="protein sequence ID" value="PVH38438"/>
    <property type="gene ID" value="PAHAL_5G257800"/>
</dbReference>
<reference evidence="3" key="1">
    <citation type="submission" date="2018-04" db="EMBL/GenBank/DDBJ databases">
        <title>WGS assembly of Panicum hallii.</title>
        <authorList>
            <person name="Lovell J."/>
            <person name="Jenkins J."/>
            <person name="Lowry D."/>
            <person name="Mamidi S."/>
            <person name="Sreedasyam A."/>
            <person name="Weng X."/>
            <person name="Barry K."/>
            <person name="Bonette J."/>
            <person name="Campitelli B."/>
            <person name="Daum C."/>
            <person name="Gordon S."/>
            <person name="Gould B."/>
            <person name="Lipzen A."/>
            <person name="Macqueen A."/>
            <person name="Palacio-Mejia J."/>
            <person name="Plott C."/>
            <person name="Shakirov E."/>
            <person name="Shu S."/>
            <person name="Yoshinaga Y."/>
            <person name="Zane M."/>
            <person name="Rokhsar D."/>
            <person name="Grimwood J."/>
            <person name="Schmutz J."/>
            <person name="Juenger T."/>
        </authorList>
    </citation>
    <scope>NUCLEOTIDE SEQUENCE [LARGE SCALE GENOMIC DNA]</scope>
    <source>
        <strain evidence="3">FIL2</strain>
    </source>
</reference>
<dbReference type="SUPFAM" id="SSF52047">
    <property type="entry name" value="RNI-like"/>
    <property type="match status" value="1"/>
</dbReference>
<dbReference type="PANTHER" id="PTHR32141">
    <property type="match status" value="1"/>
</dbReference>
<name>A0A2T8IL84_9POAL</name>
<dbReference type="InterPro" id="IPR055411">
    <property type="entry name" value="LRR_FXL15/At3g58940/PEG3-like"/>
</dbReference>
<proteinExistence type="predicted"/>
<dbReference type="InterPro" id="IPR055302">
    <property type="entry name" value="F-box_dom-containing"/>
</dbReference>
<sequence length="453" mass="50718">MDLEEEEALEDLILLPYEAFFSRPLACLPVPAVTVDGTLSAADGEADDGVDRISALPDDLRRRIVSRLPVKDAHLDPTDPARVTAVDRVLVGHPGPFDTVHLALFFFDEHERELGRWSRLLADRGVRDLALVSLPGPTDLVRLPADILRCAELEHLYLGCWMFPETADLPDGTGVFPHLRKLAIVCTLFEDCDLDHMLASSPVLEILALFVSMGKAKHVRLRGQKLQCVLFLESTAFELAVVDAPRLERLIMWERSAPADGDGSPIDVKITEGASALKVLGYLEMGAHKLQLGNTVIKEIQMLVNFLRCFPNIETLHVESARADEPTGNNYIEFFEELCPIECVRSHIKMVVLHEIYGDLSEVTFIKYMTQRANELKKMALVLSDKRRTTVGEMINVVKTLAIPPWASETCMVLLMAPKAEHGLNFHRASELSIEDPFHEHGQELFRFIKEGE</sequence>
<feature type="domain" description="F-box/LRR-repeat protein 15/At3g58940/PEG3-like LRR" evidence="2">
    <location>
        <begin position="114"/>
        <end position="299"/>
    </location>
</feature>
<dbReference type="Proteomes" id="UP000243499">
    <property type="component" value="Chromosome 5"/>
</dbReference>
<accession>A0A2T8IL84</accession>
<dbReference type="Pfam" id="PF24758">
    <property type="entry name" value="LRR_At5g56370"/>
    <property type="match status" value="1"/>
</dbReference>